<keyword evidence="6 10" id="KW-1278">Translocase</keyword>
<dbReference type="CDD" id="cd18111">
    <property type="entry name" value="ATP-synt_V_A-type_alpha_C"/>
    <property type="match status" value="1"/>
</dbReference>
<feature type="binding site" evidence="10">
    <location>
        <begin position="242"/>
        <end position="249"/>
    </location>
    <ligand>
        <name>ATP</name>
        <dbReference type="ChEBI" id="CHEBI:30616"/>
    </ligand>
</feature>
<proteinExistence type="inferred from homology"/>
<dbReference type="AlphaFoldDB" id="A0A0H3BKP3"/>
<evidence type="ECO:0000313" key="16">
    <source>
        <dbReference type="Proteomes" id="UP000001202"/>
    </source>
</evidence>
<evidence type="ECO:0000256" key="2">
    <source>
        <dbReference type="ARBA" id="ARBA00022448"/>
    </source>
</evidence>
<evidence type="ECO:0000259" key="13">
    <source>
        <dbReference type="Pfam" id="PF16886"/>
    </source>
</evidence>
<feature type="domain" description="ATPase F1/V1/A1 complex alpha/beta subunit N-terminal" evidence="12">
    <location>
        <begin position="11"/>
        <end position="71"/>
    </location>
</feature>
<protein>
    <recommendedName>
        <fullName evidence="10">V-type ATP synthase alpha chain</fullName>
        <ecNumber evidence="10">7.1.2.2</ecNumber>
    </recommendedName>
    <alternativeName>
        <fullName evidence="10">V-ATPase subunit A</fullName>
    </alternativeName>
</protein>
<keyword evidence="5 10" id="KW-0067">ATP-binding</keyword>
<evidence type="ECO:0000256" key="5">
    <source>
        <dbReference type="ARBA" id="ARBA00022840"/>
    </source>
</evidence>
<dbReference type="KEGG" id="tpp:TPASS_0529"/>
<evidence type="ECO:0000256" key="10">
    <source>
        <dbReference type="HAMAP-Rule" id="MF_00309"/>
    </source>
</evidence>
<dbReference type="RefSeq" id="WP_012460566.1">
    <property type="nucleotide sequence ID" value="NC_010741.1"/>
</dbReference>
<dbReference type="GO" id="GO:0045259">
    <property type="term" value="C:proton-transporting ATP synthase complex"/>
    <property type="evidence" value="ECO:0007669"/>
    <property type="project" value="UniProtKB-ARBA"/>
</dbReference>
<evidence type="ECO:0000313" key="15">
    <source>
        <dbReference type="EMBL" id="ACD70951.1"/>
    </source>
</evidence>
<comment type="function">
    <text evidence="9 10">Produces ATP from ADP in the presence of a proton gradient across the membrane. The V-type alpha chain is a catalytic subunit.</text>
</comment>
<dbReference type="HAMAP" id="MF_00309">
    <property type="entry name" value="ATP_synth_A_arch"/>
    <property type="match status" value="1"/>
</dbReference>
<dbReference type="CDD" id="cd01134">
    <property type="entry name" value="V_A-ATPase_A"/>
    <property type="match status" value="1"/>
</dbReference>
<keyword evidence="3 10" id="KW-0547">Nucleotide-binding</keyword>
<dbReference type="Proteomes" id="UP000001202">
    <property type="component" value="Chromosome"/>
</dbReference>
<evidence type="ECO:0000256" key="6">
    <source>
        <dbReference type="ARBA" id="ARBA00022967"/>
    </source>
</evidence>
<dbReference type="InterPro" id="IPR000194">
    <property type="entry name" value="ATPase_F1/V1/A1_a/bsu_nucl-bd"/>
</dbReference>
<dbReference type="Gene3D" id="2.40.30.20">
    <property type="match status" value="1"/>
</dbReference>
<dbReference type="PANTHER" id="PTHR43607:SF1">
    <property type="entry name" value="H(+)-TRANSPORTING TWO-SECTOR ATPASE"/>
    <property type="match status" value="1"/>
</dbReference>
<dbReference type="Gene3D" id="3.40.50.300">
    <property type="entry name" value="P-loop containing nucleotide triphosphate hydrolases"/>
    <property type="match status" value="1"/>
</dbReference>
<dbReference type="GO" id="GO:0046961">
    <property type="term" value="F:proton-transporting ATPase activity, rotational mechanism"/>
    <property type="evidence" value="ECO:0007669"/>
    <property type="project" value="InterPro"/>
</dbReference>
<dbReference type="EMBL" id="CP000805">
    <property type="protein sequence ID" value="ACD70951.1"/>
    <property type="molecule type" value="Genomic_DNA"/>
</dbReference>
<dbReference type="Pfam" id="PF02874">
    <property type="entry name" value="ATP-synt_ab_N"/>
    <property type="match status" value="1"/>
</dbReference>
<evidence type="ECO:0000256" key="3">
    <source>
        <dbReference type="ARBA" id="ARBA00022741"/>
    </source>
</evidence>
<keyword evidence="8 10" id="KW-0066">ATP synthesis</keyword>
<dbReference type="CDD" id="cd18119">
    <property type="entry name" value="ATP-synt_V_A-type_alpha_N"/>
    <property type="match status" value="1"/>
</dbReference>
<gene>
    <name evidence="15" type="primary">atpA2</name>
    <name evidence="10" type="synonym">atpA</name>
    <name evidence="15" type="ordered locus">TPASS_0529</name>
</gene>
<dbReference type="InterPro" id="IPR036121">
    <property type="entry name" value="ATPase_F1/V1/A1_a/bsu_N_sf"/>
</dbReference>
<dbReference type="GO" id="GO:0046933">
    <property type="term" value="F:proton-transporting ATP synthase activity, rotational mechanism"/>
    <property type="evidence" value="ECO:0007669"/>
    <property type="project" value="UniProtKB-UniRule"/>
</dbReference>
<dbReference type="EC" id="7.1.2.2" evidence="10"/>
<evidence type="ECO:0000259" key="11">
    <source>
        <dbReference type="Pfam" id="PF00006"/>
    </source>
</evidence>
<dbReference type="Gene3D" id="1.10.1140.10">
    <property type="entry name" value="Bovine Mitochondrial F1-atpase, Atp Synthase Beta Chain, Chain D, domain 3"/>
    <property type="match status" value="1"/>
</dbReference>
<name>A0A0H3BKP3_TREPS</name>
<feature type="domain" description="ATP synthase A/B type C-terminal" evidence="14">
    <location>
        <begin position="458"/>
        <end position="540"/>
    </location>
</feature>
<keyword evidence="4 10" id="KW-0375">Hydrogen ion transport</keyword>
<sequence length="605" mass="66724">MIKDDVVTGRVVRVSGPIVYAEGLSACSVYDVVDVGEASLIGEIIRLDESKAVVQVYEDDTGMRVGEKVTSLRRPLSVRLGPGLIGTIYDGIQRPLERLFQEDGAFLRPGARSQPLDGSVRWDFRPHCNERGEALCAGIPIAPGSVLGTVQETPSVVHTIMVPPDIRGSVLSSFKGAGAYTIDEEIGRTDLGEPLFLSQYWPVRRARPFSKKLAVCEPLVTGQRAIDVFFPLSKGGTAAIPGGFGTGKTMTQHAVAKWCDADIIVYIGCGERGNEMTDVLSEFPKLIDPRTGRSLMERTILIANTSNMPVSAREVSLYSGITLAEYYRDMGMHVAIMADSTSRWAEALRELSGRMEEMPAEEGFPAYLPTRLAEFYERAGRVETCVAREGSVSIIGAVSPPGGDFSEPVTQHTKRFIRCFWALDRELAHARHYPAIGWIDSYSEYAQEVSAWWSKYDPRAGALRAAALDLLRKEQRLQQIVRLVGPDALPGEDRLVLMVCEMIKGGFLQQNAFDPTDVFSCPEKQVQILRTIVDFHERAVVLLRAGISLSALSQLSCRELIVRMKTTYGNEDVHKMQKVYDTMCTEFDQLSVCAAARTQGGEKVE</sequence>
<keyword evidence="7 10" id="KW-0406">Ion transport</keyword>
<dbReference type="SUPFAM" id="SSF47917">
    <property type="entry name" value="C-terminal domain of alpha and beta subunits of F1 ATP synthase"/>
    <property type="match status" value="1"/>
</dbReference>
<dbReference type="InterPro" id="IPR055190">
    <property type="entry name" value="ATP-synt_VA_C"/>
</dbReference>
<feature type="domain" description="ATPsynthase alpha/beta subunit barrel-sandwich" evidence="13">
    <location>
        <begin position="114"/>
        <end position="204"/>
    </location>
</feature>
<dbReference type="GO" id="GO:0042777">
    <property type="term" value="P:proton motive force-driven plasma membrane ATP synthesis"/>
    <property type="evidence" value="ECO:0007669"/>
    <property type="project" value="UniProtKB-UniRule"/>
</dbReference>
<dbReference type="SUPFAM" id="SSF52540">
    <property type="entry name" value="P-loop containing nucleoside triphosphate hydrolases"/>
    <property type="match status" value="1"/>
</dbReference>
<evidence type="ECO:0000256" key="4">
    <source>
        <dbReference type="ARBA" id="ARBA00022781"/>
    </source>
</evidence>
<feature type="domain" description="ATPase F1/V1/A1 complex alpha/beta subunit nucleotide-binding" evidence="11">
    <location>
        <begin position="222"/>
        <end position="443"/>
    </location>
</feature>
<comment type="similarity">
    <text evidence="1 10">Belongs to the ATPase alpha/beta chains family.</text>
</comment>
<dbReference type="InterPro" id="IPR027417">
    <property type="entry name" value="P-loop_NTPase"/>
</dbReference>
<evidence type="ECO:0000256" key="8">
    <source>
        <dbReference type="ARBA" id="ARBA00023310"/>
    </source>
</evidence>
<evidence type="ECO:0000259" key="14">
    <source>
        <dbReference type="Pfam" id="PF22919"/>
    </source>
</evidence>
<dbReference type="Gene3D" id="2.40.50.100">
    <property type="match status" value="1"/>
</dbReference>
<evidence type="ECO:0000256" key="9">
    <source>
        <dbReference type="ARBA" id="ARBA00054855"/>
    </source>
</evidence>
<dbReference type="Pfam" id="PF00006">
    <property type="entry name" value="ATP-synt_ab"/>
    <property type="match status" value="1"/>
</dbReference>
<organism evidence="15 16">
    <name type="scientific">Treponema pallidum subsp. pallidum (strain SS14)</name>
    <dbReference type="NCBI Taxonomy" id="455434"/>
    <lineage>
        <taxon>Bacteria</taxon>
        <taxon>Pseudomonadati</taxon>
        <taxon>Spirochaetota</taxon>
        <taxon>Spirochaetia</taxon>
        <taxon>Spirochaetales</taxon>
        <taxon>Treponemataceae</taxon>
        <taxon>Treponema</taxon>
    </lineage>
</organism>
<dbReference type="Pfam" id="PF16886">
    <property type="entry name" value="ATP-synt_ab_Xtn"/>
    <property type="match status" value="1"/>
</dbReference>
<keyword evidence="2 10" id="KW-0813">Transport</keyword>
<dbReference type="InterPro" id="IPR004100">
    <property type="entry name" value="ATPase_F1/V1/A1_a/bsu_N"/>
</dbReference>
<dbReference type="Pfam" id="PF22919">
    <property type="entry name" value="ATP-synt_VA_C"/>
    <property type="match status" value="1"/>
</dbReference>
<dbReference type="NCBIfam" id="NF003220">
    <property type="entry name" value="PRK04192.1"/>
    <property type="match status" value="1"/>
</dbReference>
<reference evidence="15 16" key="1">
    <citation type="journal article" date="2008" name="BMC Microbiol.">
        <title>Complete genome sequence of Treponema pallidum ssp. pallidum strain SS14 determined with oligonucleotide arrays.</title>
        <authorList>
            <person name="Matejkova P."/>
            <person name="Strouhal M."/>
            <person name="Smajs D."/>
            <person name="Norris S.J."/>
            <person name="Palzkill T."/>
            <person name="Petrosino J.F."/>
            <person name="Sodergren E."/>
            <person name="Norton J.E."/>
            <person name="Singh J."/>
            <person name="Richmond T.A."/>
            <person name="Molla M.N."/>
            <person name="Albert T.J."/>
            <person name="Weinstock G.M."/>
        </authorList>
    </citation>
    <scope>NUCLEOTIDE SEQUENCE [LARGE SCALE GENOMIC DNA]</scope>
    <source>
        <strain evidence="15 16">SS14</strain>
    </source>
</reference>
<evidence type="ECO:0000259" key="12">
    <source>
        <dbReference type="Pfam" id="PF02874"/>
    </source>
</evidence>
<comment type="catalytic activity">
    <reaction evidence="10">
        <text>ATP + H2O + 4 H(+)(in) = ADP + phosphate + 5 H(+)(out)</text>
        <dbReference type="Rhea" id="RHEA:57720"/>
        <dbReference type="ChEBI" id="CHEBI:15377"/>
        <dbReference type="ChEBI" id="CHEBI:15378"/>
        <dbReference type="ChEBI" id="CHEBI:30616"/>
        <dbReference type="ChEBI" id="CHEBI:43474"/>
        <dbReference type="ChEBI" id="CHEBI:456216"/>
        <dbReference type="EC" id="7.1.2.2"/>
    </reaction>
</comment>
<dbReference type="PATRIC" id="fig|455434.6.peg.527"/>
<evidence type="ECO:0000256" key="7">
    <source>
        <dbReference type="ARBA" id="ARBA00023065"/>
    </source>
</evidence>
<dbReference type="SUPFAM" id="SSF50615">
    <property type="entry name" value="N-terminal domain of alpha and beta subunits of F1 ATP synthase"/>
    <property type="match status" value="1"/>
</dbReference>
<dbReference type="InterPro" id="IPR024034">
    <property type="entry name" value="ATPase_F1/V1_b/a_C"/>
</dbReference>
<dbReference type="GO" id="GO:0005524">
    <property type="term" value="F:ATP binding"/>
    <property type="evidence" value="ECO:0007669"/>
    <property type="project" value="UniProtKB-UniRule"/>
</dbReference>
<dbReference type="InterPro" id="IPR031686">
    <property type="entry name" value="ATP-synth_a_Xtn"/>
</dbReference>
<dbReference type="PANTHER" id="PTHR43607">
    <property type="entry name" value="V-TYPE PROTON ATPASE CATALYTIC SUBUNIT A"/>
    <property type="match status" value="1"/>
</dbReference>
<accession>A0A0H3BKP3</accession>
<dbReference type="InterPro" id="IPR023366">
    <property type="entry name" value="ATP_synth_asu-like_sf"/>
</dbReference>
<evidence type="ECO:0000256" key="1">
    <source>
        <dbReference type="ARBA" id="ARBA00008936"/>
    </source>
</evidence>
<dbReference type="InterPro" id="IPR022878">
    <property type="entry name" value="V-ATPase_asu"/>
</dbReference>